<feature type="region of interest" description="Disordered" evidence="1">
    <location>
        <begin position="34"/>
        <end position="65"/>
    </location>
</feature>
<feature type="region of interest" description="Disordered" evidence="1">
    <location>
        <begin position="344"/>
        <end position="366"/>
    </location>
</feature>
<comment type="caution">
    <text evidence="3">The sequence shown here is derived from an EMBL/GenBank/DDBJ whole genome shotgun (WGS) entry which is preliminary data.</text>
</comment>
<keyword evidence="4" id="KW-1185">Reference proteome</keyword>
<proteinExistence type="predicted"/>
<dbReference type="Proteomes" id="UP000722485">
    <property type="component" value="Unassembled WGS sequence"/>
</dbReference>
<sequence length="366" mass="40564">MELLSRSHLDKRPKSSHLGLQSIARYEFASDSIATDDSLGGEPSTRSQSPSETQPNASNTAVTPRGGSRIAVILGASPSHQLTYGIGTKNEHSEESVISDLKPRGKQRAMLATQTQAIPKPAYSPTRQVDATPGLTPAGPMQNRGRPKGWRPGMPYGKHGSKKQLATAAGSRESRLIKTRPSLNGFPKRRGRPPKAPSPQPREIYCKLNTPFIAFLCEWHGCKAELHNLDTLRRHVYVVHGGKSGRSCLWGKCGRKKPPPAFDHPEGFKTHMEEAHLVPFAWHVGDGPNNSSGLKAEEKMDVEDEIPDYLKDRDGKQVTPSVKNQQLEDFVTWKNNRRRLRELLIRRDENQREEGPSTAASEELVS</sequence>
<reference evidence="3" key="1">
    <citation type="submission" date="2020-03" db="EMBL/GenBank/DDBJ databases">
        <title>Draft Genome Sequence of Cylindrodendrum hubeiense.</title>
        <authorList>
            <person name="Buettner E."/>
            <person name="Kellner H."/>
        </authorList>
    </citation>
    <scope>NUCLEOTIDE SEQUENCE</scope>
    <source>
        <strain evidence="3">IHI 201604</strain>
    </source>
</reference>
<evidence type="ECO:0000256" key="1">
    <source>
        <dbReference type="SAM" id="MobiDB-lite"/>
    </source>
</evidence>
<name>A0A9P5LED2_9HYPO</name>
<accession>A0A9P5LED2</accession>
<gene>
    <name evidence="3" type="ORF">G7Z17_g8763</name>
</gene>
<feature type="domain" description="C2H2-type" evidence="2">
    <location>
        <begin position="217"/>
        <end position="240"/>
    </location>
</feature>
<dbReference type="AlphaFoldDB" id="A0A9P5LED2"/>
<protein>
    <recommendedName>
        <fullName evidence="2">C2H2-type domain-containing protein</fullName>
    </recommendedName>
</protein>
<dbReference type="PROSITE" id="PS00028">
    <property type="entry name" value="ZINC_FINGER_C2H2_1"/>
    <property type="match status" value="1"/>
</dbReference>
<evidence type="ECO:0000313" key="4">
    <source>
        <dbReference type="Proteomes" id="UP000722485"/>
    </source>
</evidence>
<dbReference type="InterPro" id="IPR013087">
    <property type="entry name" value="Znf_C2H2_type"/>
</dbReference>
<dbReference type="EMBL" id="JAANBB010000231">
    <property type="protein sequence ID" value="KAF7545972.1"/>
    <property type="molecule type" value="Genomic_DNA"/>
</dbReference>
<evidence type="ECO:0000259" key="2">
    <source>
        <dbReference type="PROSITE" id="PS00028"/>
    </source>
</evidence>
<feature type="region of interest" description="Disordered" evidence="1">
    <location>
        <begin position="120"/>
        <end position="202"/>
    </location>
</feature>
<feature type="compositionally biased region" description="Basic and acidic residues" evidence="1">
    <location>
        <begin position="344"/>
        <end position="355"/>
    </location>
</feature>
<organism evidence="3 4">
    <name type="scientific">Cylindrodendrum hubeiense</name>
    <dbReference type="NCBI Taxonomy" id="595255"/>
    <lineage>
        <taxon>Eukaryota</taxon>
        <taxon>Fungi</taxon>
        <taxon>Dikarya</taxon>
        <taxon>Ascomycota</taxon>
        <taxon>Pezizomycotina</taxon>
        <taxon>Sordariomycetes</taxon>
        <taxon>Hypocreomycetidae</taxon>
        <taxon>Hypocreales</taxon>
        <taxon>Nectriaceae</taxon>
        <taxon>Cylindrodendrum</taxon>
    </lineage>
</organism>
<dbReference type="OrthoDB" id="5424797at2759"/>
<evidence type="ECO:0000313" key="3">
    <source>
        <dbReference type="EMBL" id="KAF7545972.1"/>
    </source>
</evidence>
<feature type="compositionally biased region" description="Polar residues" evidence="1">
    <location>
        <begin position="44"/>
        <end position="62"/>
    </location>
</feature>